<evidence type="ECO:0000313" key="1">
    <source>
        <dbReference type="EMBL" id="KAJ4442385.1"/>
    </source>
</evidence>
<protein>
    <submittedName>
        <fullName evidence="1">Uncharacterized protein</fullName>
    </submittedName>
</protein>
<dbReference type="EMBL" id="JAJSOF020000013">
    <property type="protein sequence ID" value="KAJ4442385.1"/>
    <property type="molecule type" value="Genomic_DNA"/>
</dbReference>
<comment type="caution">
    <text evidence="1">The sequence shown here is derived from an EMBL/GenBank/DDBJ whole genome shotgun (WGS) entry which is preliminary data.</text>
</comment>
<reference evidence="1 2" key="1">
    <citation type="journal article" date="2022" name="Allergy">
        <title>Genome assembly and annotation of Periplaneta americana reveal a comprehensive cockroach allergen profile.</title>
        <authorList>
            <person name="Wang L."/>
            <person name="Xiong Q."/>
            <person name="Saelim N."/>
            <person name="Wang L."/>
            <person name="Nong W."/>
            <person name="Wan A.T."/>
            <person name="Shi M."/>
            <person name="Liu X."/>
            <person name="Cao Q."/>
            <person name="Hui J.H.L."/>
            <person name="Sookrung N."/>
            <person name="Leung T.F."/>
            <person name="Tungtrongchitr A."/>
            <person name="Tsui S.K.W."/>
        </authorList>
    </citation>
    <scope>NUCLEOTIDE SEQUENCE [LARGE SCALE GENOMIC DNA]</scope>
    <source>
        <strain evidence="1">PWHHKU_190912</strain>
    </source>
</reference>
<name>A0ABQ8T952_PERAM</name>
<proteinExistence type="predicted"/>
<accession>A0ABQ8T952</accession>
<gene>
    <name evidence="1" type="ORF">ANN_03971</name>
</gene>
<dbReference type="Proteomes" id="UP001148838">
    <property type="component" value="Unassembled WGS sequence"/>
</dbReference>
<organism evidence="1 2">
    <name type="scientific">Periplaneta americana</name>
    <name type="common">American cockroach</name>
    <name type="synonym">Blatta americana</name>
    <dbReference type="NCBI Taxonomy" id="6978"/>
    <lineage>
        <taxon>Eukaryota</taxon>
        <taxon>Metazoa</taxon>
        <taxon>Ecdysozoa</taxon>
        <taxon>Arthropoda</taxon>
        <taxon>Hexapoda</taxon>
        <taxon>Insecta</taxon>
        <taxon>Pterygota</taxon>
        <taxon>Neoptera</taxon>
        <taxon>Polyneoptera</taxon>
        <taxon>Dictyoptera</taxon>
        <taxon>Blattodea</taxon>
        <taxon>Blattoidea</taxon>
        <taxon>Blattidae</taxon>
        <taxon>Blattinae</taxon>
        <taxon>Periplaneta</taxon>
    </lineage>
</organism>
<sequence>MQAEKSLRSILYEKKTFLDFSSLHKTTDLFEIKKMDTEGNKCLWHTTHWLKYVKHPISSTFFKDTLNENTNFRELSLRRCGRNTFPTSVPLIHEGPIPVSKEKKKDLLELLPVIDSVPVSYNFCKNPSVNDITTNDTDLEEADADA</sequence>
<evidence type="ECO:0000313" key="2">
    <source>
        <dbReference type="Proteomes" id="UP001148838"/>
    </source>
</evidence>
<keyword evidence="2" id="KW-1185">Reference proteome</keyword>